<reference evidence="1 2" key="1">
    <citation type="submission" date="2020-08" db="EMBL/GenBank/DDBJ databases">
        <title>Genomic Encyclopedia of Type Strains, Phase IV (KMG-IV): sequencing the most valuable type-strain genomes for metagenomic binning, comparative biology and taxonomic classification.</title>
        <authorList>
            <person name="Goeker M."/>
        </authorList>
    </citation>
    <scope>NUCLEOTIDE SEQUENCE [LARGE SCALE GENOMIC DNA]</scope>
    <source>
        <strain evidence="1 2">DSM 27568</strain>
    </source>
</reference>
<dbReference type="Gene3D" id="1.10.287.1700">
    <property type="match status" value="1"/>
</dbReference>
<name>A0A7W6FWU6_9SPHN</name>
<proteinExistence type="predicted"/>
<gene>
    <name evidence="1" type="ORF">GGR39_000180</name>
</gene>
<sequence>MNAEQRARLVRLNRLEKIRAIAKQTAAREAAEAESTLSQLRMLSDRTGRLAADYGARRGAVDGASLQTLTGFVSGLGSLTRTTQADAQRAEAIADAKLRMLGEAERRRAAVEERAKLEAKLIARSAETTVLGSRKQTGTDLE</sequence>
<comment type="caution">
    <text evidence="1">The sequence shown here is derived from an EMBL/GenBank/DDBJ whole genome shotgun (WGS) entry which is preliminary data.</text>
</comment>
<dbReference type="Proteomes" id="UP000561459">
    <property type="component" value="Unassembled WGS sequence"/>
</dbReference>
<evidence type="ECO:0000313" key="1">
    <source>
        <dbReference type="EMBL" id="MBB3938551.1"/>
    </source>
</evidence>
<evidence type="ECO:0000313" key="2">
    <source>
        <dbReference type="Proteomes" id="UP000561459"/>
    </source>
</evidence>
<dbReference type="EMBL" id="JACIDY010000001">
    <property type="protein sequence ID" value="MBB3938551.1"/>
    <property type="molecule type" value="Genomic_DNA"/>
</dbReference>
<dbReference type="InterPro" id="IPR053716">
    <property type="entry name" value="Flag_assembly_chemotaxis_eff"/>
</dbReference>
<dbReference type="AlphaFoldDB" id="A0A7W6FWU6"/>
<dbReference type="RefSeq" id="WP_058736224.1">
    <property type="nucleotide sequence ID" value="NZ_JACIDY010000001.1"/>
</dbReference>
<protein>
    <submittedName>
        <fullName evidence="1">Vacuolar-type H+-ATPase subunit E/Vma4</fullName>
    </submittedName>
</protein>
<organism evidence="1 2">
    <name type="scientific">Novosphingobium fluoreni</name>
    <dbReference type="NCBI Taxonomy" id="1391222"/>
    <lineage>
        <taxon>Bacteria</taxon>
        <taxon>Pseudomonadati</taxon>
        <taxon>Pseudomonadota</taxon>
        <taxon>Alphaproteobacteria</taxon>
        <taxon>Sphingomonadales</taxon>
        <taxon>Sphingomonadaceae</taxon>
        <taxon>Novosphingobium</taxon>
    </lineage>
</organism>
<accession>A0A7W6FWU6</accession>
<keyword evidence="2" id="KW-1185">Reference proteome</keyword>